<dbReference type="FunFam" id="1.20.1640.10:FF:000001">
    <property type="entry name" value="Efflux pump membrane transporter"/>
    <property type="match status" value="1"/>
</dbReference>
<protein>
    <submittedName>
        <fullName evidence="10">Multidrug efflux pump inner membrane subunit AcrB</fullName>
    </submittedName>
</protein>
<dbReference type="Gene3D" id="3.30.2090.10">
    <property type="entry name" value="Multidrug efflux transporter AcrB TolC docking domain, DN and DC subdomains"/>
    <property type="match status" value="2"/>
</dbReference>
<organism evidence="10 11">
    <name type="scientific">Candidatus Desulfovibrio trichonymphae</name>
    <dbReference type="NCBI Taxonomy" id="1725232"/>
    <lineage>
        <taxon>Bacteria</taxon>
        <taxon>Pseudomonadati</taxon>
        <taxon>Thermodesulfobacteriota</taxon>
        <taxon>Desulfovibrionia</taxon>
        <taxon>Desulfovibrionales</taxon>
        <taxon>Desulfovibrionaceae</taxon>
        <taxon>Desulfovibrio</taxon>
    </lineage>
</organism>
<keyword evidence="7 9" id="KW-1133">Transmembrane helix</keyword>
<evidence type="ECO:0000256" key="2">
    <source>
        <dbReference type="ARBA" id="ARBA00010942"/>
    </source>
</evidence>
<name>A0A1J1DPL9_9BACT</name>
<evidence type="ECO:0000256" key="1">
    <source>
        <dbReference type="ARBA" id="ARBA00004429"/>
    </source>
</evidence>
<keyword evidence="3" id="KW-0813">Transport</keyword>
<dbReference type="SUPFAM" id="SSF82714">
    <property type="entry name" value="Multidrug efflux transporter AcrB TolC docking domain, DN and DC subdomains"/>
    <property type="match status" value="2"/>
</dbReference>
<feature type="transmembrane region" description="Helical" evidence="9">
    <location>
        <begin position="986"/>
        <end position="1005"/>
    </location>
</feature>
<dbReference type="Pfam" id="PF00873">
    <property type="entry name" value="ACR_tran"/>
    <property type="match status" value="1"/>
</dbReference>
<dbReference type="FunFam" id="3.30.70.1430:FF:000001">
    <property type="entry name" value="Efflux pump membrane transporter"/>
    <property type="match status" value="1"/>
</dbReference>
<sequence>MAVSSKPNFFLRRPVLSAVISILIILVGALAMKALPIAQYPELVPPSVNITAFYPGASAETIAATVLAPLEVQINGVEGMLYMTSTASSGSGSGSINVYFALGTNPDMALVNVNNKVNLAQTLLPEEVRRQGVSVVKRSPAILQLITLFSPDERYDAVFLHNYLINNVADEIKRVPGVGDCMVFGAMDYAMRIWLKPDMLAKYGLAVSDVANAIKDQNAQFAPGRLGEMPSPESTELTWQIDAKGRLVTPEEFGEIVVRNGLDSAMLRLKDIAEISLGGKDYSVLSEYNGKAARGAAVYLLPGANAISTGDKVKARMAEIANGFPEGVDYTIAVDTNEFVLESIKEVIYTLVEAMILVFIVVFVFLQNWRATLIPCIAVPVSVIGTFAGLYAFGFTINTLTLFGLVLAIGIVVDDAIVVLENVERIMRTEHLPPREATAKAMNEVTAPVIAIVLVLCAVFIPVSFMSSLAGQMYKQFAITISVSVVLSGVVALTLTPALCALLLKPHSHDHTPAAFFVRFNYLFTSITHSYVRLVRFIKNSGLRAILLFGLMLVAIVWLFRVVPGGLVPNEDQGYLLGMAVLSDGASQHRTHNITRQIADFVLKDPSAKMIMTIDGIDITSISTKSNYGTFFVNMKPWNERRGTGLSVQAMARKVMSQTMAQPEAVVLGFTPPPISGMSTTGGFDGYIQMRGDSTIHDMENMANRVAQEALSVVGDGTNARKKYPAIGNVQNLFSTGAPQLYADLDRERCRDMGVSVTDVFTAMSGTFGSFYVNDFNYLGRTYQVRLQSDAAYRILPESLNDVYVRNANGDMIPLSALMTLERRTAPQTMERYNVYPAAHFLGNPAAGYSSGQALEAMEQAAAAVMTSDYSLGWVGSALQEKLASSDTTVIFVLALVMVFLILAAQYESWSLPLAVLTAVPFGVFGALAATWLRDISNDVYFQVALVTLIGLAAKNAILIVEFAVEAWRSGRSLDTAAMHASRLRFRPIIMTSLAFILGCVPLAISTGAGANSRHAIGTAVIGGMLAATCIATLFVPYFFKSIMLLSLKLQGKKDPHEGQATVDEEKI</sequence>
<evidence type="ECO:0000256" key="9">
    <source>
        <dbReference type="SAM" id="Phobius"/>
    </source>
</evidence>
<keyword evidence="8 9" id="KW-0472">Membrane</keyword>
<dbReference type="AlphaFoldDB" id="A0A1J1DPL9"/>
<dbReference type="InterPro" id="IPR027463">
    <property type="entry name" value="AcrB_DN_DC_subdom"/>
</dbReference>
<evidence type="ECO:0000313" key="10">
    <source>
        <dbReference type="EMBL" id="BAV91791.1"/>
    </source>
</evidence>
<dbReference type="GO" id="GO:0042910">
    <property type="term" value="F:xenobiotic transmembrane transporter activity"/>
    <property type="evidence" value="ECO:0007669"/>
    <property type="project" value="TreeGrafter"/>
</dbReference>
<dbReference type="NCBIfam" id="TIGR00915">
    <property type="entry name" value="2A0602"/>
    <property type="match status" value="1"/>
</dbReference>
<feature type="transmembrane region" description="Helical" evidence="9">
    <location>
        <begin position="914"/>
        <end position="934"/>
    </location>
</feature>
<keyword evidence="4" id="KW-1003">Cell membrane</keyword>
<dbReference type="RefSeq" id="WP_096399324.1">
    <property type="nucleotide sequence ID" value="NZ_AP017368.1"/>
</dbReference>
<dbReference type="GO" id="GO:0005886">
    <property type="term" value="C:plasma membrane"/>
    <property type="evidence" value="ECO:0007669"/>
    <property type="project" value="UniProtKB-SubCell"/>
</dbReference>
<dbReference type="NCBIfam" id="NF000282">
    <property type="entry name" value="RND_permease_1"/>
    <property type="match status" value="1"/>
</dbReference>
<dbReference type="KEGG" id="dtr:RSDT_0279"/>
<dbReference type="PANTHER" id="PTHR32063:SF13">
    <property type="entry name" value="MULTIDRUG EFFLUX PUMP SUBUNIT ACRB-RELATED"/>
    <property type="match status" value="1"/>
</dbReference>
<evidence type="ECO:0000256" key="7">
    <source>
        <dbReference type="ARBA" id="ARBA00022989"/>
    </source>
</evidence>
<feature type="transmembrane region" description="Helical" evidence="9">
    <location>
        <begin position="400"/>
        <end position="420"/>
    </location>
</feature>
<feature type="transmembrane region" description="Helical" evidence="9">
    <location>
        <begin position="477"/>
        <end position="504"/>
    </location>
</feature>
<dbReference type="GO" id="GO:0009636">
    <property type="term" value="P:response to toxic substance"/>
    <property type="evidence" value="ECO:0007669"/>
    <property type="project" value="UniProtKB-ARBA"/>
</dbReference>
<accession>A0A1J1DPL9</accession>
<dbReference type="SUPFAM" id="SSF82693">
    <property type="entry name" value="Multidrug efflux transporter AcrB pore domain, PN1, PN2, PC1 and PC2 subdomains"/>
    <property type="match status" value="4"/>
</dbReference>
<evidence type="ECO:0000256" key="5">
    <source>
        <dbReference type="ARBA" id="ARBA00022519"/>
    </source>
</evidence>
<comment type="similarity">
    <text evidence="2">Belongs to the resistance-nodulation-cell division (RND) (TC 2.A.6) family.</text>
</comment>
<feature type="transmembrane region" description="Helical" evidence="9">
    <location>
        <begin position="347"/>
        <end position="366"/>
    </location>
</feature>
<dbReference type="Gene3D" id="3.30.70.1320">
    <property type="entry name" value="Multidrug efflux transporter AcrB pore domain like"/>
    <property type="match status" value="1"/>
</dbReference>
<comment type="subcellular location">
    <subcellularLocation>
        <location evidence="1">Cell inner membrane</location>
        <topology evidence="1">Multi-pass membrane protein</topology>
    </subcellularLocation>
</comment>
<keyword evidence="6 9" id="KW-0812">Transmembrane</keyword>
<evidence type="ECO:0000256" key="6">
    <source>
        <dbReference type="ARBA" id="ARBA00022692"/>
    </source>
</evidence>
<dbReference type="SUPFAM" id="SSF82866">
    <property type="entry name" value="Multidrug efflux transporter AcrB transmembrane domain"/>
    <property type="match status" value="2"/>
</dbReference>
<dbReference type="Proteomes" id="UP000242645">
    <property type="component" value="Chromosome"/>
</dbReference>
<evidence type="ECO:0000256" key="3">
    <source>
        <dbReference type="ARBA" id="ARBA00022448"/>
    </source>
</evidence>
<keyword evidence="11" id="KW-1185">Reference proteome</keyword>
<gene>
    <name evidence="10" type="primary">acrB</name>
    <name evidence="10" type="ORF">RSDT_0279</name>
</gene>
<dbReference type="OrthoDB" id="9759330at2"/>
<dbReference type="InterPro" id="IPR004764">
    <property type="entry name" value="MdtF-like"/>
</dbReference>
<dbReference type="EMBL" id="AP017368">
    <property type="protein sequence ID" value="BAV91791.1"/>
    <property type="molecule type" value="Genomic_DNA"/>
</dbReference>
<feature type="transmembrane region" description="Helical" evidence="9">
    <location>
        <begin position="889"/>
        <end position="907"/>
    </location>
</feature>
<dbReference type="Gene3D" id="3.30.70.1430">
    <property type="entry name" value="Multidrug efflux transporter AcrB pore domain"/>
    <property type="match status" value="2"/>
</dbReference>
<evidence type="ECO:0000313" key="11">
    <source>
        <dbReference type="Proteomes" id="UP000242645"/>
    </source>
</evidence>
<dbReference type="Gene3D" id="1.20.1640.10">
    <property type="entry name" value="Multidrug efflux transporter AcrB transmembrane domain"/>
    <property type="match status" value="2"/>
</dbReference>
<dbReference type="GO" id="GO:0015562">
    <property type="term" value="F:efflux transmembrane transporter activity"/>
    <property type="evidence" value="ECO:0007669"/>
    <property type="project" value="InterPro"/>
</dbReference>
<feature type="transmembrane region" description="Helical" evidence="9">
    <location>
        <begin position="441"/>
        <end position="465"/>
    </location>
</feature>
<reference evidence="10 11" key="1">
    <citation type="journal article" date="2017" name="ISME J.">
        <title>Genome of 'Ca. Desulfovibrio trichonymphae', an H2-oxidizing bacterium in a tripartite symbiotic system within a protist cell in the termite gut.</title>
        <authorList>
            <person name="Kuwahara H."/>
            <person name="Yuki M."/>
            <person name="Izawa K."/>
            <person name="Ohkuma M."/>
            <person name="Hongoh Y."/>
        </authorList>
    </citation>
    <scope>NUCLEOTIDE SEQUENCE [LARGE SCALE GENOMIC DNA]</scope>
    <source>
        <strain evidence="10 11">Rs-N31</strain>
    </source>
</reference>
<proteinExistence type="inferred from homology"/>
<evidence type="ECO:0000256" key="8">
    <source>
        <dbReference type="ARBA" id="ARBA00023136"/>
    </source>
</evidence>
<dbReference type="Gene3D" id="3.30.70.1440">
    <property type="entry name" value="Multidrug efflux transporter AcrB pore domain"/>
    <property type="match status" value="1"/>
</dbReference>
<feature type="transmembrane region" description="Helical" evidence="9">
    <location>
        <begin position="940"/>
        <end position="965"/>
    </location>
</feature>
<feature type="transmembrane region" description="Helical" evidence="9">
    <location>
        <begin position="542"/>
        <end position="560"/>
    </location>
</feature>
<dbReference type="PRINTS" id="PR00702">
    <property type="entry name" value="ACRIFLAVINRP"/>
</dbReference>
<feature type="transmembrane region" description="Helical" evidence="9">
    <location>
        <begin position="373"/>
        <end position="394"/>
    </location>
</feature>
<evidence type="ECO:0000256" key="4">
    <source>
        <dbReference type="ARBA" id="ARBA00022475"/>
    </source>
</evidence>
<dbReference type="PANTHER" id="PTHR32063">
    <property type="match status" value="1"/>
</dbReference>
<dbReference type="InterPro" id="IPR001036">
    <property type="entry name" value="Acrflvin-R"/>
</dbReference>
<feature type="transmembrane region" description="Helical" evidence="9">
    <location>
        <begin position="1017"/>
        <end position="1040"/>
    </location>
</feature>
<keyword evidence="5" id="KW-0997">Cell inner membrane</keyword>